<reference evidence="1 2" key="1">
    <citation type="submission" date="2013-07" db="EMBL/GenBank/DDBJ databases">
        <authorList>
            <person name="Weinstock G."/>
            <person name="Sodergren E."/>
            <person name="Wylie T."/>
            <person name="Fulton L."/>
            <person name="Fulton R."/>
            <person name="Fronick C."/>
            <person name="O'Laughlin M."/>
            <person name="Godfrey J."/>
            <person name="Miner T."/>
            <person name="Herter B."/>
            <person name="Appelbaum E."/>
            <person name="Cordes M."/>
            <person name="Lek S."/>
            <person name="Wollam A."/>
            <person name="Pepin K.H."/>
            <person name="Palsikar V.B."/>
            <person name="Mitreva M."/>
            <person name="Wilson R.K."/>
        </authorList>
    </citation>
    <scope>NUCLEOTIDE SEQUENCE [LARGE SCALE GENOMIC DNA]</scope>
    <source>
        <strain evidence="1 2">ATCC 14940</strain>
    </source>
</reference>
<organism evidence="1 2">
    <name type="scientific">[Clostridium] symbiosum ATCC 14940</name>
    <dbReference type="NCBI Taxonomy" id="411472"/>
    <lineage>
        <taxon>Bacteria</taxon>
        <taxon>Bacillati</taxon>
        <taxon>Bacillota</taxon>
        <taxon>Clostridia</taxon>
        <taxon>Lachnospirales</taxon>
        <taxon>Lachnospiraceae</taxon>
        <taxon>Otoolea</taxon>
    </lineage>
</organism>
<gene>
    <name evidence="1" type="ORF">CLOSYM_01411</name>
</gene>
<evidence type="ECO:0000313" key="1">
    <source>
        <dbReference type="EMBL" id="ERI78590.1"/>
    </source>
</evidence>
<dbReference type="Proteomes" id="UP000016491">
    <property type="component" value="Unassembled WGS sequence"/>
</dbReference>
<name>A0ABC9U068_CLOSY</name>
<comment type="caution">
    <text evidence="1">The sequence shown here is derived from an EMBL/GenBank/DDBJ whole genome shotgun (WGS) entry which is preliminary data.</text>
</comment>
<accession>A0ABC9U068</accession>
<dbReference type="AlphaFoldDB" id="A0ABC9U068"/>
<proteinExistence type="predicted"/>
<protein>
    <submittedName>
        <fullName evidence="1">Uncharacterized protein</fullName>
    </submittedName>
</protein>
<evidence type="ECO:0000313" key="2">
    <source>
        <dbReference type="Proteomes" id="UP000016491"/>
    </source>
</evidence>
<dbReference type="EMBL" id="AWSU01000115">
    <property type="protein sequence ID" value="ERI78590.1"/>
    <property type="molecule type" value="Genomic_DNA"/>
</dbReference>
<sequence>MVRNVKKWKSYLPVKKNSGKLKTGDNEDPVIESLLPARPEAAFCFW</sequence>